<evidence type="ECO:0000256" key="1">
    <source>
        <dbReference type="SAM" id="Phobius"/>
    </source>
</evidence>
<dbReference type="InterPro" id="IPR008780">
    <property type="entry name" value="Plasmodium_Vir"/>
</dbReference>
<dbReference type="OMA" id="FDINYWL"/>
<gene>
    <name evidence="2" type="ORF">PCYB_063250</name>
</gene>
<keyword evidence="1" id="KW-0812">Transmembrane</keyword>
<dbReference type="Pfam" id="PF05795">
    <property type="entry name" value="Plasmodium_Vir"/>
    <property type="match status" value="1"/>
</dbReference>
<dbReference type="GeneID" id="14691835"/>
<feature type="transmembrane region" description="Helical" evidence="1">
    <location>
        <begin position="356"/>
        <end position="383"/>
    </location>
</feature>
<dbReference type="OrthoDB" id="381125at2759"/>
<evidence type="ECO:0000313" key="3">
    <source>
        <dbReference type="Proteomes" id="UP000006319"/>
    </source>
</evidence>
<dbReference type="VEuPathDB" id="PlasmoDB:PCYB_063250"/>
<protein>
    <submittedName>
        <fullName evidence="2">VIR-like CYIR protein</fullName>
    </submittedName>
</protein>
<organism evidence="2 3">
    <name type="scientific">Plasmodium cynomolgi (strain B)</name>
    <dbReference type="NCBI Taxonomy" id="1120755"/>
    <lineage>
        <taxon>Eukaryota</taxon>
        <taxon>Sar</taxon>
        <taxon>Alveolata</taxon>
        <taxon>Apicomplexa</taxon>
        <taxon>Aconoidasida</taxon>
        <taxon>Haemosporida</taxon>
        <taxon>Plasmodiidae</taxon>
        <taxon>Plasmodium</taxon>
        <taxon>Plasmodium (Plasmodium)</taxon>
    </lineage>
</organism>
<dbReference type="RefSeq" id="XP_004221540.1">
    <property type="nucleotide sequence ID" value="XM_004221492.1"/>
</dbReference>
<dbReference type="PhylomeDB" id="K6UJ49"/>
<dbReference type="AlphaFoldDB" id="K6UJ49"/>
<sequence>MFYQKLQDEKDSTDVNRFCSNVFNTYTNKYPWLYKICGQLIKNVELVRDDSDYTFRRKHCFDINYWLYDEIYKKLESTNKESDFRGIIKLFDTTWKKFIGYSYDIKSDEVCFPNITLFRDNFLTYLKQLKNFLDYIENYNFIKREIGKSTYYACQKYFDYLKERIPLFFSFEPLCRKHGSNICTDYIQGYFLSDPRKLFTNYELSKLYFQSWWNPCYKKVLNVFYDFKKSPTEFIARYNEYVKPFSNNPVQQKVKLAQSGEVKPPNAASNAKAAAVREIPVSVKPQDVTAQLPAVNVQLTDDTGQPRRITVPLTSATVTTAAYSEQLAEMSSDVHSDDGIFTRFINEQGFPLIKIVLVPFLSVLLITLLIKALSKFTSLGNLFSRRRKRKKIDLQYNNYPVDGDLIFDSYDSFSTSSDESEHNIAYSTM</sequence>
<dbReference type="Proteomes" id="UP000006319">
    <property type="component" value="Chromosome 6"/>
</dbReference>
<dbReference type="KEGG" id="pcy:PCYB_063250"/>
<name>K6UJ49_PLACD</name>
<dbReference type="EMBL" id="DF157098">
    <property type="protein sequence ID" value="GAB65593.1"/>
    <property type="molecule type" value="Genomic_DNA"/>
</dbReference>
<reference evidence="2 3" key="1">
    <citation type="journal article" date="2012" name="Nat. Genet.">
        <title>Plasmodium cynomolgi genome sequences provide insight into Plasmodium vivax and the monkey malaria clade.</title>
        <authorList>
            <person name="Tachibana S."/>
            <person name="Sullivan S.A."/>
            <person name="Kawai S."/>
            <person name="Nakamura S."/>
            <person name="Kim H.R."/>
            <person name="Goto N."/>
            <person name="Arisue N."/>
            <person name="Palacpac N.M.Q."/>
            <person name="Honma H."/>
            <person name="Yagi M."/>
            <person name="Tougan T."/>
            <person name="Katakai Y."/>
            <person name="Kaneko O."/>
            <person name="Mita T."/>
            <person name="Kita K."/>
            <person name="Yasutomi Y."/>
            <person name="Sutton P.L."/>
            <person name="Shakhbatyan R."/>
            <person name="Horii T."/>
            <person name="Yasunaga T."/>
            <person name="Barnwell J.W."/>
            <person name="Escalante A.A."/>
            <person name="Carlton J.M."/>
            <person name="Tanabe K."/>
        </authorList>
    </citation>
    <scope>NUCLEOTIDE SEQUENCE [LARGE SCALE GENOMIC DNA]</scope>
    <source>
        <strain evidence="2 3">B</strain>
    </source>
</reference>
<evidence type="ECO:0000313" key="2">
    <source>
        <dbReference type="EMBL" id="GAB65593.1"/>
    </source>
</evidence>
<keyword evidence="3" id="KW-1185">Reference proteome</keyword>
<accession>K6UJ49</accession>
<keyword evidence="1" id="KW-0472">Membrane</keyword>
<keyword evidence="1" id="KW-1133">Transmembrane helix</keyword>
<proteinExistence type="predicted"/>